<dbReference type="EMBL" id="OX596096">
    <property type="protein sequence ID" value="CAM9551546.1"/>
    <property type="molecule type" value="Genomic_DNA"/>
</dbReference>
<protein>
    <submittedName>
        <fullName evidence="1">Uncharacterized protein</fullName>
    </submittedName>
</protein>
<organism evidence="1 2">
    <name type="scientific">Rangifer tarandus platyrhynchus</name>
    <name type="common">Svalbard reindeer</name>
    <dbReference type="NCBI Taxonomy" id="3082113"/>
    <lineage>
        <taxon>Eukaryota</taxon>
        <taxon>Metazoa</taxon>
        <taxon>Chordata</taxon>
        <taxon>Craniata</taxon>
        <taxon>Vertebrata</taxon>
        <taxon>Euteleostomi</taxon>
        <taxon>Mammalia</taxon>
        <taxon>Eutheria</taxon>
        <taxon>Laurasiatheria</taxon>
        <taxon>Artiodactyla</taxon>
        <taxon>Ruminantia</taxon>
        <taxon>Pecora</taxon>
        <taxon>Cervidae</taxon>
        <taxon>Odocoileinae</taxon>
        <taxon>Rangifer</taxon>
    </lineage>
</organism>
<proteinExistence type="predicted"/>
<name>A0AC59YBM1_RANTA</name>
<gene>
    <name evidence="1" type="ORF">MRATA1EN22A_LOCUS4118</name>
</gene>
<reference evidence="1" key="1">
    <citation type="submission" date="2023-05" db="EMBL/GenBank/DDBJ databases">
        <authorList>
            <consortium name="ELIXIR-Norway"/>
        </authorList>
    </citation>
    <scope>NUCLEOTIDE SEQUENCE</scope>
</reference>
<sequence>MPDATLGILPVLERLSPGGPREAGLVLPSELRWREPRLQEGQWPFSRGSEGGPFVRRCGCLICHLPLLIGPRPLDSYFPWKMDVDSALWAENAAPAGPLAESSQRTWMLRGEPGNGEAALQGLDASAECRFSLCYCTPCQADFFLSEKFKAKTRI</sequence>
<evidence type="ECO:0000313" key="2">
    <source>
        <dbReference type="Proteomes" id="UP001162501"/>
    </source>
</evidence>
<accession>A0AC59YBM1</accession>
<reference evidence="1" key="2">
    <citation type="submission" date="2025-03" db="EMBL/GenBank/DDBJ databases">
        <authorList>
            <consortium name="ELIXIR-Norway"/>
            <consortium name="Elixir Norway"/>
        </authorList>
    </citation>
    <scope>NUCLEOTIDE SEQUENCE</scope>
</reference>
<evidence type="ECO:0000313" key="1">
    <source>
        <dbReference type="EMBL" id="CAM9551546.1"/>
    </source>
</evidence>
<dbReference type="Proteomes" id="UP001162501">
    <property type="component" value="Chromosome 12"/>
</dbReference>